<dbReference type="PROSITE" id="PS51257">
    <property type="entry name" value="PROKAR_LIPOPROTEIN"/>
    <property type="match status" value="1"/>
</dbReference>
<keyword evidence="7" id="KW-1185">Reference proteome</keyword>
<dbReference type="RefSeq" id="WP_282198325.1">
    <property type="nucleotide sequence ID" value="NZ_BOQE01000001.1"/>
</dbReference>
<gene>
    <name evidence="6" type="ORF">DNHGIG_06420</name>
</gene>
<dbReference type="GO" id="GO:0007155">
    <property type="term" value="P:cell adhesion"/>
    <property type="evidence" value="ECO:0007669"/>
    <property type="project" value="InterPro"/>
</dbReference>
<dbReference type="GO" id="GO:0030001">
    <property type="term" value="P:metal ion transport"/>
    <property type="evidence" value="ECO:0007669"/>
    <property type="project" value="InterPro"/>
</dbReference>
<feature type="signal peptide" evidence="5">
    <location>
        <begin position="1"/>
        <end position="19"/>
    </location>
</feature>
<feature type="coiled-coil region" evidence="4">
    <location>
        <begin position="164"/>
        <end position="191"/>
    </location>
</feature>
<dbReference type="InterPro" id="IPR050492">
    <property type="entry name" value="Bact_metal-bind_prot9"/>
</dbReference>
<evidence type="ECO:0000256" key="5">
    <source>
        <dbReference type="SAM" id="SignalP"/>
    </source>
</evidence>
<keyword evidence="4" id="KW-0175">Coiled coil</keyword>
<sequence>MLRKELKQAAAAFVLLSFACTVGVGCAISKSTPSPAAPDGKIQVVAAENFYGEVAQAVGGEYVQVTSILNNGVADPEAFEPTAEDAKLISRASVVIYNGLGYDNWVTKLMDASKRDDRMQMAVGTDVTGHKEGDNVHIWYDPSTMPKLADALAERFGTLDPQHREEYRKNADAYKKKLEPIEKKIQSLRQATPLPIHVSEPVFDYMAKELNLQPKNTRFETAVFNGVDSSPADVQQIENDLQTKRVRLFIYNEKTKNRDVDRFVQIAKASGVPVVSVTEQEPEGKDYITWMMDQLNELERAIRGQ</sequence>
<name>A0AAV4LBP3_9BACL</name>
<dbReference type="Pfam" id="PF01297">
    <property type="entry name" value="ZnuA"/>
    <property type="match status" value="1"/>
</dbReference>
<comment type="caution">
    <text evidence="6">The sequence shown here is derived from an EMBL/GenBank/DDBJ whole genome shotgun (WGS) entry which is preliminary data.</text>
</comment>
<dbReference type="EMBL" id="BOQE01000001">
    <property type="protein sequence ID" value="GIM45093.1"/>
    <property type="molecule type" value="Genomic_DNA"/>
</dbReference>
<evidence type="ECO:0000313" key="7">
    <source>
        <dbReference type="Proteomes" id="UP001057291"/>
    </source>
</evidence>
<dbReference type="Gene3D" id="3.40.50.1980">
    <property type="entry name" value="Nitrogenase molybdenum iron protein domain"/>
    <property type="match status" value="2"/>
</dbReference>
<dbReference type="GO" id="GO:0046872">
    <property type="term" value="F:metal ion binding"/>
    <property type="evidence" value="ECO:0007669"/>
    <property type="project" value="InterPro"/>
</dbReference>
<keyword evidence="1 3" id="KW-0813">Transport</keyword>
<evidence type="ECO:0000256" key="2">
    <source>
        <dbReference type="ARBA" id="ARBA00022729"/>
    </source>
</evidence>
<dbReference type="InterPro" id="IPR006128">
    <property type="entry name" value="Lipoprotein_PsaA-like"/>
</dbReference>
<dbReference type="InterPro" id="IPR006127">
    <property type="entry name" value="ZnuA-like"/>
</dbReference>
<organism evidence="6 7">
    <name type="scientific">Collibacillus ludicampi</name>
    <dbReference type="NCBI Taxonomy" id="2771369"/>
    <lineage>
        <taxon>Bacteria</taxon>
        <taxon>Bacillati</taxon>
        <taxon>Bacillota</taxon>
        <taxon>Bacilli</taxon>
        <taxon>Bacillales</taxon>
        <taxon>Alicyclobacillaceae</taxon>
        <taxon>Collibacillus</taxon>
    </lineage>
</organism>
<comment type="similarity">
    <text evidence="3">Belongs to the bacterial solute-binding protein 9 family.</text>
</comment>
<keyword evidence="2 5" id="KW-0732">Signal</keyword>
<accession>A0AAV4LBP3</accession>
<reference evidence="6" key="1">
    <citation type="journal article" date="2023" name="Int. J. Syst. Evol. Microbiol.">
        <title>Collibacillus ludicampi gen. nov., sp. nov., a new soil bacterium of the family Alicyclobacillaceae.</title>
        <authorList>
            <person name="Jojima T."/>
            <person name="Ioku Y."/>
            <person name="Fukuta Y."/>
            <person name="Shirasaka N."/>
            <person name="Matsumura Y."/>
            <person name="Mori M."/>
        </authorList>
    </citation>
    <scope>NUCLEOTIDE SEQUENCE</scope>
    <source>
        <strain evidence="6">TP075</strain>
    </source>
</reference>
<dbReference type="AlphaFoldDB" id="A0AAV4LBP3"/>
<feature type="chain" id="PRO_5044022554" evidence="5">
    <location>
        <begin position="20"/>
        <end position="305"/>
    </location>
</feature>
<proteinExistence type="inferred from homology"/>
<evidence type="ECO:0000313" key="6">
    <source>
        <dbReference type="EMBL" id="GIM45093.1"/>
    </source>
</evidence>
<evidence type="ECO:0000256" key="3">
    <source>
        <dbReference type="RuleBase" id="RU003512"/>
    </source>
</evidence>
<dbReference type="PANTHER" id="PTHR42953">
    <property type="entry name" value="HIGH-AFFINITY ZINC UPTAKE SYSTEM PROTEIN ZNUA-RELATED"/>
    <property type="match status" value="1"/>
</dbReference>
<dbReference type="SUPFAM" id="SSF53807">
    <property type="entry name" value="Helical backbone' metal receptor"/>
    <property type="match status" value="1"/>
</dbReference>
<protein>
    <submittedName>
        <fullName evidence="6">ABC transporter substrate-binding protein</fullName>
    </submittedName>
</protein>
<dbReference type="PRINTS" id="PR00690">
    <property type="entry name" value="ADHESNFAMILY"/>
</dbReference>
<evidence type="ECO:0000256" key="1">
    <source>
        <dbReference type="ARBA" id="ARBA00022448"/>
    </source>
</evidence>
<evidence type="ECO:0000256" key="4">
    <source>
        <dbReference type="SAM" id="Coils"/>
    </source>
</evidence>
<dbReference type="Proteomes" id="UP001057291">
    <property type="component" value="Unassembled WGS sequence"/>
</dbReference>